<name>A0A6J5ZLY8_9ZZZZ</name>
<dbReference type="EMBL" id="CAESAI010000028">
    <property type="protein sequence ID" value="CAB4341989.1"/>
    <property type="molecule type" value="Genomic_DNA"/>
</dbReference>
<evidence type="ECO:0000313" key="1">
    <source>
        <dbReference type="EMBL" id="CAB4341989.1"/>
    </source>
</evidence>
<reference evidence="1" key="1">
    <citation type="submission" date="2020-05" db="EMBL/GenBank/DDBJ databases">
        <authorList>
            <person name="Chiriac C."/>
            <person name="Salcher M."/>
            <person name="Ghai R."/>
            <person name="Kavagutti S V."/>
        </authorList>
    </citation>
    <scope>NUCLEOTIDE SEQUENCE</scope>
</reference>
<organism evidence="1">
    <name type="scientific">freshwater metagenome</name>
    <dbReference type="NCBI Taxonomy" id="449393"/>
    <lineage>
        <taxon>unclassified sequences</taxon>
        <taxon>metagenomes</taxon>
        <taxon>ecological metagenomes</taxon>
    </lineage>
</organism>
<protein>
    <submittedName>
        <fullName evidence="1">Unannotated protein</fullName>
    </submittedName>
</protein>
<dbReference type="EMBL" id="CAESAD010000011">
    <property type="protein sequence ID" value="CAB4343832.1"/>
    <property type="molecule type" value="Genomic_DNA"/>
</dbReference>
<evidence type="ECO:0000313" key="3">
    <source>
        <dbReference type="EMBL" id="CAB4812438.1"/>
    </source>
</evidence>
<proteinExistence type="predicted"/>
<sequence length="64" mass="7308">MRLTDFWDRMELALGVGYARSWAADFHVPALDGLTVDQALAQGQDAQVVWRAVHQTLDLHPKYR</sequence>
<dbReference type="AlphaFoldDB" id="A0A6J5ZLY8"/>
<evidence type="ECO:0000313" key="2">
    <source>
        <dbReference type="EMBL" id="CAB4343832.1"/>
    </source>
</evidence>
<dbReference type="EMBL" id="CAFAAO010000023">
    <property type="protein sequence ID" value="CAB4812438.1"/>
    <property type="molecule type" value="Genomic_DNA"/>
</dbReference>
<dbReference type="Pfam" id="PF11248">
    <property type="entry name" value="DUF3046"/>
    <property type="match status" value="1"/>
</dbReference>
<accession>A0A6J5ZLY8</accession>
<dbReference type="InterPro" id="IPR021408">
    <property type="entry name" value="DUF3046"/>
</dbReference>
<gene>
    <name evidence="3" type="ORF">UFOPK3037_01405</name>
    <name evidence="1" type="ORF">UFOPK3406_01083</name>
    <name evidence="2" type="ORF">UFOPK3925_01293</name>
</gene>